<keyword evidence="5 8" id="KW-0547">Nucleotide-binding</keyword>
<dbReference type="InterPro" id="IPR041087">
    <property type="entry name" value="TBK1_ULD"/>
</dbReference>
<dbReference type="GO" id="GO:0009967">
    <property type="term" value="P:positive regulation of signal transduction"/>
    <property type="evidence" value="ECO:0007669"/>
    <property type="project" value="UniProtKB-ARBA"/>
</dbReference>
<dbReference type="CDD" id="cd17128">
    <property type="entry name" value="Ubl_IKKE"/>
    <property type="match status" value="1"/>
</dbReference>
<evidence type="ECO:0000256" key="5">
    <source>
        <dbReference type="ARBA" id="ARBA00022741"/>
    </source>
</evidence>
<dbReference type="GO" id="GO:0010628">
    <property type="term" value="P:positive regulation of gene expression"/>
    <property type="evidence" value="ECO:0007669"/>
    <property type="project" value="UniProtKB-ARBA"/>
</dbReference>
<dbReference type="InterPro" id="IPR051180">
    <property type="entry name" value="IKK"/>
</dbReference>
<dbReference type="PROSITE" id="PS50011">
    <property type="entry name" value="PROTEIN_KINASE_DOM"/>
    <property type="match status" value="1"/>
</dbReference>
<dbReference type="PANTHER" id="PTHR22969">
    <property type="entry name" value="IKB KINASE"/>
    <property type="match status" value="1"/>
</dbReference>
<sequence length="681" mass="76698">MQSTANYLWHTDDLLGQGATASVYKARNKKSGELVAVKVFNTASYLRPHEVQVREFEVLRKLNHQNIVKLFAVEETGGSRQKVLVMEYCSSGSLLSVLESPENAFGLPEEEFLVVLRCVVAGMNHLRENGIVHRDIKPGNIMRLMGEEGQSIYKLTDFGAARELDDDEKFVSVYGTEEYLHPDMYERAVLRKPQQKTFGVTVDLWSIGVTLYHAATGSLPFIPFGGPRRNKEMMYRITTEKPAGAIAGTQRQENGPLEWSYSLPITCRLSTGLQTQLVPILANILEVEQAKCWGFDQFFAETSDILQRVVVHVFSLSQAVLHHVYIHAHNTIAIFLEAVYEQTQVAPQHQEYLFEGHLCVLEPSLSAQHIAHTTSSSPLTLFSTASETPKGLAFRDPAQDIPKFFPKVDLQSDYTTSKVRGGAGEAPTQPCGRALGPLEVLQAMGRRTLEVVRVALLFLSSSLGTERFSSVSGTPEIEEVKRVTELKSRLRAVSEALSRCSHRITETQSRLSNLSSELLKNRDQVHADRSIQKIQCCLDKMNLIYKQFKKSRMRPGLGYNEEQIHKLDKVNFSRLAKRLLKVFQEKCVQKYQTSLVTHGMWMRYVASLQILDRLSHQLLQDRAKEAQVSPPPAAPYPSPALTDLVFHMRELCDEMKLLAFDLQDNNRIIEGLNRLPSAPDS</sequence>
<dbReference type="Gene3D" id="1.20.1270.420">
    <property type="match status" value="1"/>
</dbReference>
<dbReference type="GO" id="GO:0045089">
    <property type="term" value="P:positive regulation of innate immune response"/>
    <property type="evidence" value="ECO:0007669"/>
    <property type="project" value="UniProtKB-ARBA"/>
</dbReference>
<evidence type="ECO:0000256" key="4">
    <source>
        <dbReference type="ARBA" id="ARBA00022679"/>
    </source>
</evidence>
<dbReference type="Gene3D" id="1.10.510.10">
    <property type="entry name" value="Transferase(Phosphotransferase) domain 1"/>
    <property type="match status" value="1"/>
</dbReference>
<dbReference type="Pfam" id="PF18396">
    <property type="entry name" value="TBK1_ULD"/>
    <property type="match status" value="1"/>
</dbReference>
<keyword evidence="4" id="KW-0808">Transferase</keyword>
<feature type="domain" description="Protein kinase" evidence="9">
    <location>
        <begin position="9"/>
        <end position="315"/>
    </location>
</feature>
<keyword evidence="6" id="KW-0418">Kinase</keyword>
<dbReference type="PROSITE" id="PS00107">
    <property type="entry name" value="PROTEIN_KINASE_ATP"/>
    <property type="match status" value="1"/>
</dbReference>
<gene>
    <name evidence="10" type="primary">IKBKE</name>
</gene>
<evidence type="ECO:0000259" key="9">
    <source>
        <dbReference type="PROSITE" id="PS50011"/>
    </source>
</evidence>
<evidence type="ECO:0000256" key="7">
    <source>
        <dbReference type="ARBA" id="ARBA00022840"/>
    </source>
</evidence>
<dbReference type="FunFam" id="3.30.200.20:FF:000106">
    <property type="entry name" value="serine/threonine-protein kinase TBK1 isoform X1"/>
    <property type="match status" value="1"/>
</dbReference>
<protein>
    <submittedName>
        <fullName evidence="10">Inhibitor of nuclear factor kappa B kinase subunit epsilon</fullName>
    </submittedName>
</protein>
<dbReference type="Gene3D" id="3.10.20.90">
    <property type="entry name" value="Phosphatidylinositol 3-kinase Catalytic Subunit, Chain A, domain 1"/>
    <property type="match status" value="1"/>
</dbReference>
<name>A0A452SB74_URSAM</name>
<dbReference type="Pfam" id="PF18394">
    <property type="entry name" value="TBK1_CCD1"/>
    <property type="match status" value="1"/>
</dbReference>
<evidence type="ECO:0000256" key="6">
    <source>
        <dbReference type="ARBA" id="ARBA00022777"/>
    </source>
</evidence>
<dbReference type="Ensembl" id="ENSUAMT00000032974.1">
    <property type="protein sequence ID" value="ENSUAMP00000029551.1"/>
    <property type="gene ID" value="ENSUAMG00000022756.1"/>
</dbReference>
<evidence type="ECO:0000256" key="8">
    <source>
        <dbReference type="PROSITE-ProRule" id="PRU10141"/>
    </source>
</evidence>
<reference evidence="10" key="2">
    <citation type="submission" date="2025-08" db="UniProtKB">
        <authorList>
            <consortium name="Ensembl"/>
        </authorList>
    </citation>
    <scope>IDENTIFICATION</scope>
</reference>
<dbReference type="FunFam" id="1.10.510.10:FF:000100">
    <property type="entry name" value="inhibitor of nuclear factor kappa-B kinase subunit epsilon"/>
    <property type="match status" value="1"/>
</dbReference>
<dbReference type="GeneTree" id="ENSGT00950000182937"/>
<keyword evidence="2" id="KW-0963">Cytoplasm</keyword>
<dbReference type="Pfam" id="PF00069">
    <property type="entry name" value="Pkinase"/>
    <property type="match status" value="1"/>
</dbReference>
<accession>A0A452SB74</accession>
<dbReference type="InterPro" id="IPR041309">
    <property type="entry name" value="TBK1_CC1"/>
</dbReference>
<dbReference type="InterPro" id="IPR000719">
    <property type="entry name" value="Prot_kinase_dom"/>
</dbReference>
<keyword evidence="7 8" id="KW-0067">ATP-binding</keyword>
<reference evidence="10" key="3">
    <citation type="submission" date="2025-09" db="UniProtKB">
        <authorList>
            <consortium name="Ensembl"/>
        </authorList>
    </citation>
    <scope>IDENTIFICATION</scope>
</reference>
<reference evidence="11" key="1">
    <citation type="submission" date="2016-06" db="EMBL/GenBank/DDBJ databases">
        <title>De novo assembly and RNA-Seq shows season-dependent expression and editing in black bear kidneys.</title>
        <authorList>
            <person name="Korstanje R."/>
            <person name="Srivastava A."/>
            <person name="Sarsani V.K."/>
            <person name="Sheehan S.M."/>
            <person name="Seger R.L."/>
            <person name="Barter M.E."/>
            <person name="Lindqvist C."/>
            <person name="Brody L.C."/>
            <person name="Mullikin J.C."/>
        </authorList>
    </citation>
    <scope>NUCLEOTIDE SEQUENCE [LARGE SCALE GENOMIC DNA]</scope>
</reference>
<dbReference type="GO" id="GO:0004674">
    <property type="term" value="F:protein serine/threonine kinase activity"/>
    <property type="evidence" value="ECO:0007669"/>
    <property type="project" value="UniProtKB-KW"/>
</dbReference>
<evidence type="ECO:0000313" key="10">
    <source>
        <dbReference type="Ensembl" id="ENSUAMP00000029551.1"/>
    </source>
</evidence>
<dbReference type="Gene3D" id="3.30.200.20">
    <property type="entry name" value="Phosphorylase Kinase, domain 1"/>
    <property type="match status" value="1"/>
</dbReference>
<comment type="subcellular location">
    <subcellularLocation>
        <location evidence="1">Cytoplasm</location>
    </subcellularLocation>
</comment>
<dbReference type="InterPro" id="IPR017441">
    <property type="entry name" value="Protein_kinase_ATP_BS"/>
</dbReference>
<dbReference type="InterPro" id="IPR011009">
    <property type="entry name" value="Kinase-like_dom_sf"/>
</dbReference>
<dbReference type="AlphaFoldDB" id="A0A452SB74"/>
<dbReference type="Proteomes" id="UP000291022">
    <property type="component" value="Unassembled WGS sequence"/>
</dbReference>
<dbReference type="GO" id="GO:0005524">
    <property type="term" value="F:ATP binding"/>
    <property type="evidence" value="ECO:0007669"/>
    <property type="project" value="UniProtKB-UniRule"/>
</dbReference>
<proteinExistence type="predicted"/>
<evidence type="ECO:0000313" key="11">
    <source>
        <dbReference type="Proteomes" id="UP000291022"/>
    </source>
</evidence>
<dbReference type="SMART" id="SM00220">
    <property type="entry name" value="S_TKc"/>
    <property type="match status" value="1"/>
</dbReference>
<keyword evidence="3" id="KW-0723">Serine/threonine-protein kinase</keyword>
<evidence type="ECO:0000256" key="3">
    <source>
        <dbReference type="ARBA" id="ARBA00022527"/>
    </source>
</evidence>
<evidence type="ECO:0000256" key="2">
    <source>
        <dbReference type="ARBA" id="ARBA00022490"/>
    </source>
</evidence>
<organism evidence="10 11">
    <name type="scientific">Ursus americanus</name>
    <name type="common">American black bear</name>
    <name type="synonym">Euarctos americanus</name>
    <dbReference type="NCBI Taxonomy" id="9643"/>
    <lineage>
        <taxon>Eukaryota</taxon>
        <taxon>Metazoa</taxon>
        <taxon>Chordata</taxon>
        <taxon>Craniata</taxon>
        <taxon>Vertebrata</taxon>
        <taxon>Euteleostomi</taxon>
        <taxon>Mammalia</taxon>
        <taxon>Eutheria</taxon>
        <taxon>Laurasiatheria</taxon>
        <taxon>Carnivora</taxon>
        <taxon>Caniformia</taxon>
        <taxon>Ursidae</taxon>
        <taxon>Ursus</taxon>
    </lineage>
</organism>
<dbReference type="GO" id="GO:0005737">
    <property type="term" value="C:cytoplasm"/>
    <property type="evidence" value="ECO:0007669"/>
    <property type="project" value="UniProtKB-SubCell"/>
</dbReference>
<dbReference type="GO" id="GO:0006950">
    <property type="term" value="P:response to stress"/>
    <property type="evidence" value="ECO:0007669"/>
    <property type="project" value="UniProtKB-ARBA"/>
</dbReference>
<feature type="binding site" evidence="8">
    <location>
        <position position="38"/>
    </location>
    <ligand>
        <name>ATP</name>
        <dbReference type="ChEBI" id="CHEBI:30616"/>
    </ligand>
</feature>
<evidence type="ECO:0000256" key="1">
    <source>
        <dbReference type="ARBA" id="ARBA00004496"/>
    </source>
</evidence>
<dbReference type="FunFam" id="3.10.20.90:FF:000147">
    <property type="entry name" value="Inhibitor of nuclear factor kappa B kinase subunit epsilon"/>
    <property type="match status" value="1"/>
</dbReference>
<dbReference type="SUPFAM" id="SSF56112">
    <property type="entry name" value="Protein kinase-like (PK-like)"/>
    <property type="match status" value="1"/>
</dbReference>
<keyword evidence="11" id="KW-1185">Reference proteome</keyword>
<dbReference type="PANTHER" id="PTHR22969:SF10">
    <property type="entry name" value="INHIBITOR OF NUCLEAR FACTOR KAPPA-B KINASE SUBUNIT EPSILON"/>
    <property type="match status" value="1"/>
</dbReference>